<organism evidence="2 3">
    <name type="scientific">Phenylobacterium haematophilum</name>
    <dbReference type="NCBI Taxonomy" id="98513"/>
    <lineage>
        <taxon>Bacteria</taxon>
        <taxon>Pseudomonadati</taxon>
        <taxon>Pseudomonadota</taxon>
        <taxon>Alphaproteobacteria</taxon>
        <taxon>Caulobacterales</taxon>
        <taxon>Caulobacteraceae</taxon>
        <taxon>Phenylobacterium</taxon>
    </lineage>
</organism>
<evidence type="ECO:0008006" key="4">
    <source>
        <dbReference type="Google" id="ProtNLM"/>
    </source>
</evidence>
<dbReference type="AlphaFoldDB" id="A0A840A430"/>
<name>A0A840A430_9CAUL</name>
<keyword evidence="1" id="KW-0732">Signal</keyword>
<proteinExistence type="predicted"/>
<protein>
    <recommendedName>
        <fullName evidence="4">DUF3313 domain-containing protein</fullName>
    </recommendedName>
</protein>
<accession>A0A840A430</accession>
<dbReference type="Proteomes" id="UP000530564">
    <property type="component" value="Unassembled WGS sequence"/>
</dbReference>
<dbReference type="EMBL" id="JACIDK010000004">
    <property type="protein sequence ID" value="MBB3892152.1"/>
    <property type="molecule type" value="Genomic_DNA"/>
</dbReference>
<keyword evidence="3" id="KW-1185">Reference proteome</keyword>
<reference evidence="2 3" key="1">
    <citation type="submission" date="2020-08" db="EMBL/GenBank/DDBJ databases">
        <title>Genomic Encyclopedia of Type Strains, Phase IV (KMG-IV): sequencing the most valuable type-strain genomes for metagenomic binning, comparative biology and taxonomic classification.</title>
        <authorList>
            <person name="Goeker M."/>
        </authorList>
    </citation>
    <scope>NUCLEOTIDE SEQUENCE [LARGE SCALE GENOMIC DNA]</scope>
    <source>
        <strain evidence="2 3">DSM 21793</strain>
    </source>
</reference>
<feature type="signal peptide" evidence="1">
    <location>
        <begin position="1"/>
        <end position="25"/>
    </location>
</feature>
<dbReference type="RefSeq" id="WP_183773928.1">
    <property type="nucleotide sequence ID" value="NZ_JACIDK010000004.1"/>
</dbReference>
<sequence length="234" mass="25595">MTRRAVVTALAALCLLGSAAPQAFAAEPPASWDGLTNVKSKRFDAAYVLPGADFRGYTKVMLDPTDVAFRKNWLRDYNNEAMDLSQRISKEDAQKMLNAVSTGFEEVFTKAYNDAGYQVVTTPGPDVLRLRTGVANLYVTAPDRPTAGRSRTFSEDAGSATVVIEARDSETGALLGRAIDTREAGDTGPYMRNSVTNRSDFTMLFKRWAKISLDAMAELKAMSPIPENPVAQRR</sequence>
<feature type="chain" id="PRO_5032873803" description="DUF3313 domain-containing protein" evidence="1">
    <location>
        <begin position="26"/>
        <end position="234"/>
    </location>
</feature>
<evidence type="ECO:0000313" key="3">
    <source>
        <dbReference type="Proteomes" id="UP000530564"/>
    </source>
</evidence>
<dbReference type="Pfam" id="PF11769">
    <property type="entry name" value="DUF3313"/>
    <property type="match status" value="1"/>
</dbReference>
<evidence type="ECO:0000313" key="2">
    <source>
        <dbReference type="EMBL" id="MBB3892152.1"/>
    </source>
</evidence>
<evidence type="ECO:0000256" key="1">
    <source>
        <dbReference type="SAM" id="SignalP"/>
    </source>
</evidence>
<comment type="caution">
    <text evidence="2">The sequence shown here is derived from an EMBL/GenBank/DDBJ whole genome shotgun (WGS) entry which is preliminary data.</text>
</comment>
<dbReference type="InterPro" id="IPR021747">
    <property type="entry name" value="DUF3313"/>
</dbReference>
<gene>
    <name evidence="2" type="ORF">GGQ61_002885</name>
</gene>